<accession>A0ABQ2DEI1</accession>
<reference evidence="2" key="1">
    <citation type="journal article" date="2019" name="Int. J. Syst. Evol. Microbiol.">
        <title>The Global Catalogue of Microorganisms (GCM) 10K type strain sequencing project: providing services to taxonomists for standard genome sequencing and annotation.</title>
        <authorList>
            <consortium name="The Broad Institute Genomics Platform"/>
            <consortium name="The Broad Institute Genome Sequencing Center for Infectious Disease"/>
            <person name="Wu L."/>
            <person name="Ma J."/>
        </authorList>
    </citation>
    <scope>NUCLEOTIDE SEQUENCE [LARGE SCALE GENOMIC DNA]</scope>
    <source>
        <strain evidence="2">JCM 14370</strain>
    </source>
</reference>
<name>A0ABQ2DEI1_9DEIO</name>
<keyword evidence="2" id="KW-1185">Reference proteome</keyword>
<gene>
    <name evidence="1" type="ORF">GCM10008938_46760</name>
</gene>
<comment type="caution">
    <text evidence="1">The sequence shown here is derived from an EMBL/GenBank/DDBJ whole genome shotgun (WGS) entry which is preliminary data.</text>
</comment>
<evidence type="ECO:0000313" key="2">
    <source>
        <dbReference type="Proteomes" id="UP000632222"/>
    </source>
</evidence>
<dbReference type="Proteomes" id="UP000632222">
    <property type="component" value="Unassembled WGS sequence"/>
</dbReference>
<proteinExistence type="predicted"/>
<organism evidence="1 2">
    <name type="scientific">Deinococcus roseus</name>
    <dbReference type="NCBI Taxonomy" id="392414"/>
    <lineage>
        <taxon>Bacteria</taxon>
        <taxon>Thermotogati</taxon>
        <taxon>Deinococcota</taxon>
        <taxon>Deinococci</taxon>
        <taxon>Deinococcales</taxon>
        <taxon>Deinococcaceae</taxon>
        <taxon>Deinococcus</taxon>
    </lineage>
</organism>
<dbReference type="EMBL" id="BMOD01000032">
    <property type="protein sequence ID" value="GGJ55256.1"/>
    <property type="molecule type" value="Genomic_DNA"/>
</dbReference>
<evidence type="ECO:0000313" key="1">
    <source>
        <dbReference type="EMBL" id="GGJ55256.1"/>
    </source>
</evidence>
<protein>
    <recommendedName>
        <fullName evidence="3">Transposase</fullName>
    </recommendedName>
</protein>
<evidence type="ECO:0008006" key="3">
    <source>
        <dbReference type="Google" id="ProtNLM"/>
    </source>
</evidence>
<sequence length="47" mass="5354">MLEQDLLAFFQWKGEKAPGHEIPSPIQGLLDLKVTVKKVKPKRINVL</sequence>